<keyword evidence="2" id="KW-1133">Transmembrane helix</keyword>
<feature type="transmembrane region" description="Helical" evidence="2">
    <location>
        <begin position="179"/>
        <end position="198"/>
    </location>
</feature>
<comment type="caution">
    <text evidence="3">The sequence shown here is derived from an EMBL/GenBank/DDBJ whole genome shotgun (WGS) entry which is preliminary data.</text>
</comment>
<feature type="transmembrane region" description="Helical" evidence="2">
    <location>
        <begin position="204"/>
        <end position="223"/>
    </location>
</feature>
<reference evidence="3 4" key="1">
    <citation type="submission" date="2024-01" db="EMBL/GenBank/DDBJ databases">
        <title>Genome assemblies of Stephania.</title>
        <authorList>
            <person name="Yang L."/>
        </authorList>
    </citation>
    <scope>NUCLEOTIDE SEQUENCE [LARGE SCALE GENOMIC DNA]</scope>
    <source>
        <strain evidence="3">QJT</strain>
        <tissue evidence="3">Leaf</tissue>
    </source>
</reference>
<feature type="compositionally biased region" description="Low complexity" evidence="1">
    <location>
        <begin position="36"/>
        <end position="50"/>
    </location>
</feature>
<sequence length="229" mass="25354">MCAVALIAYTPFPLPGRSNMSGPKSKSGEKKIAAATTTTTTTTTTTNNNNKINRKDANTEAPEVVLIVSSSSDELEEGPKSSNNSNDETLDDDHHHHQRKYRNSVSNNGVGGSCCFPANRIRKIIRSEGADFRTTQETMFLINKATVGTSLDSFLLPFILFLYPFLHSLGFVVEQIRVIVVHLVFLGLILISSCHVHYSNPSRLLVLDLCLFGGVVELIPRILRRRPIW</sequence>
<evidence type="ECO:0000313" key="3">
    <source>
        <dbReference type="EMBL" id="KAK9124294.1"/>
    </source>
</evidence>
<dbReference type="Proteomes" id="UP001417504">
    <property type="component" value="Unassembled WGS sequence"/>
</dbReference>
<organism evidence="3 4">
    <name type="scientific">Stephania japonica</name>
    <dbReference type="NCBI Taxonomy" id="461633"/>
    <lineage>
        <taxon>Eukaryota</taxon>
        <taxon>Viridiplantae</taxon>
        <taxon>Streptophyta</taxon>
        <taxon>Embryophyta</taxon>
        <taxon>Tracheophyta</taxon>
        <taxon>Spermatophyta</taxon>
        <taxon>Magnoliopsida</taxon>
        <taxon>Ranunculales</taxon>
        <taxon>Menispermaceae</taxon>
        <taxon>Menispermoideae</taxon>
        <taxon>Cissampelideae</taxon>
        <taxon>Stephania</taxon>
    </lineage>
</organism>
<feature type="region of interest" description="Disordered" evidence="1">
    <location>
        <begin position="14"/>
        <end position="105"/>
    </location>
</feature>
<keyword evidence="2" id="KW-0812">Transmembrane</keyword>
<evidence type="ECO:0000256" key="1">
    <source>
        <dbReference type="SAM" id="MobiDB-lite"/>
    </source>
</evidence>
<keyword evidence="4" id="KW-1185">Reference proteome</keyword>
<proteinExistence type="predicted"/>
<accession>A0AAP0IYQ8</accession>
<feature type="transmembrane region" description="Helical" evidence="2">
    <location>
        <begin position="154"/>
        <end position="172"/>
    </location>
</feature>
<protein>
    <submittedName>
        <fullName evidence="3">Uncharacterized protein</fullName>
    </submittedName>
</protein>
<dbReference type="AlphaFoldDB" id="A0AAP0IYQ8"/>
<evidence type="ECO:0000256" key="2">
    <source>
        <dbReference type="SAM" id="Phobius"/>
    </source>
</evidence>
<name>A0AAP0IYQ8_9MAGN</name>
<keyword evidence="2" id="KW-0472">Membrane</keyword>
<evidence type="ECO:0000313" key="4">
    <source>
        <dbReference type="Proteomes" id="UP001417504"/>
    </source>
</evidence>
<gene>
    <name evidence="3" type="ORF">Sjap_013896</name>
</gene>
<dbReference type="EMBL" id="JBBNAE010000005">
    <property type="protein sequence ID" value="KAK9124294.1"/>
    <property type="molecule type" value="Genomic_DNA"/>
</dbReference>